<dbReference type="InterPro" id="IPR052897">
    <property type="entry name" value="Sec-Metab_Biosynth_Hydrolase"/>
</dbReference>
<dbReference type="Gene3D" id="3.40.50.1820">
    <property type="entry name" value="alpha/beta hydrolase"/>
    <property type="match status" value="1"/>
</dbReference>
<name>M2QR20_9PSEU</name>
<dbReference type="Proteomes" id="UP000014137">
    <property type="component" value="Unassembled WGS sequence"/>
</dbReference>
<accession>M2QR20</accession>
<reference evidence="2 3" key="1">
    <citation type="submission" date="2012-10" db="EMBL/GenBank/DDBJ databases">
        <title>Genome assembly of Amycolatopsis azurea DSM 43854.</title>
        <authorList>
            <person name="Khatri I."/>
            <person name="Kaur I."/>
            <person name="Subramanian S."/>
            <person name="Mayilraj S."/>
        </authorList>
    </citation>
    <scope>NUCLEOTIDE SEQUENCE [LARGE SCALE GENOMIC DNA]</scope>
    <source>
        <strain evidence="2 3">DSM 43854</strain>
    </source>
</reference>
<gene>
    <name evidence="2" type="ORF">C791_1261</name>
</gene>
<dbReference type="EMBL" id="ANMG01000015">
    <property type="protein sequence ID" value="EMD28262.1"/>
    <property type="molecule type" value="Genomic_DNA"/>
</dbReference>
<organism evidence="2 3">
    <name type="scientific">Amycolatopsis azurea DSM 43854</name>
    <dbReference type="NCBI Taxonomy" id="1238180"/>
    <lineage>
        <taxon>Bacteria</taxon>
        <taxon>Bacillati</taxon>
        <taxon>Actinomycetota</taxon>
        <taxon>Actinomycetes</taxon>
        <taxon>Pseudonocardiales</taxon>
        <taxon>Pseudonocardiaceae</taxon>
        <taxon>Amycolatopsis</taxon>
    </lineage>
</organism>
<dbReference type="AlphaFoldDB" id="M2QR20"/>
<evidence type="ECO:0000313" key="3">
    <source>
        <dbReference type="Proteomes" id="UP000014137"/>
    </source>
</evidence>
<evidence type="ECO:0000259" key="1">
    <source>
        <dbReference type="Pfam" id="PF12697"/>
    </source>
</evidence>
<proteinExistence type="predicted"/>
<protein>
    <submittedName>
        <fullName evidence="2">Salicylate esterase</fullName>
    </submittedName>
</protein>
<feature type="domain" description="AB hydrolase-1" evidence="1">
    <location>
        <begin position="171"/>
        <end position="393"/>
    </location>
</feature>
<dbReference type="InterPro" id="IPR000073">
    <property type="entry name" value="AB_hydrolase_1"/>
</dbReference>
<dbReference type="PATRIC" id="fig|1238180.3.peg.2003"/>
<dbReference type="PANTHER" id="PTHR37017">
    <property type="entry name" value="AB HYDROLASE-1 DOMAIN-CONTAINING PROTEIN-RELATED"/>
    <property type="match status" value="1"/>
</dbReference>
<dbReference type="Pfam" id="PF12697">
    <property type="entry name" value="Abhydrolase_6"/>
    <property type="match status" value="1"/>
</dbReference>
<dbReference type="PANTHER" id="PTHR37017:SF11">
    <property type="entry name" value="ESTERASE_LIPASE_THIOESTERASE DOMAIN-CONTAINING PROTEIN"/>
    <property type="match status" value="1"/>
</dbReference>
<comment type="caution">
    <text evidence="2">The sequence shown here is derived from an EMBL/GenBank/DDBJ whole genome shotgun (WGS) entry which is preliminary data.</text>
</comment>
<sequence length="401" mass="43657">MLVTAAGYHLIQSVDRAFVVGLAGGIDPRQVRDAPFEQRRGGLTQGPAHRGEFVADVRRHGVEDSARQDPVAFEVPQRHGQHALADAVDGSFELGEPPRPVLEHAHDQQGPFVPDDPENLTRLARILHGYLLRTGAPESAVLPGWPPRGHDDHGYRRVPRHEEELPDMATFLLVHGAWHNGRSWDRVVPELESAGHRVFAPSLTGHGDKAHLLSPEIGLGTHVDDIVALIEAERLDDVVLVGHSYAGMVISGVSNRVPGRIAHLVFLDAMVPEDGESAVDVLPVTKQLIDLVVDGWRVPPMPEQPPPFGLFGVTDPDDVAWLRSMLSDQPVGCLQEPVRLDDPAARMIPRTHIHCVVGKPEGITRRPVPAGERTRELPTGHDCMITMPAELAALLAETATG</sequence>
<dbReference type="InterPro" id="IPR029058">
    <property type="entry name" value="AB_hydrolase_fold"/>
</dbReference>
<evidence type="ECO:0000313" key="2">
    <source>
        <dbReference type="EMBL" id="EMD28262.1"/>
    </source>
</evidence>
<dbReference type="GO" id="GO:0003824">
    <property type="term" value="F:catalytic activity"/>
    <property type="evidence" value="ECO:0007669"/>
    <property type="project" value="UniProtKB-ARBA"/>
</dbReference>
<dbReference type="SUPFAM" id="SSF53474">
    <property type="entry name" value="alpha/beta-Hydrolases"/>
    <property type="match status" value="1"/>
</dbReference>